<dbReference type="GO" id="GO:0030655">
    <property type="term" value="P:beta-lactam antibiotic catabolic process"/>
    <property type="evidence" value="ECO:0007669"/>
    <property type="project" value="InterPro"/>
</dbReference>
<organism evidence="3 4">
    <name type="scientific">Sulfobacillus benefaciens</name>
    <dbReference type="NCBI Taxonomy" id="453960"/>
    <lineage>
        <taxon>Bacteria</taxon>
        <taxon>Bacillati</taxon>
        <taxon>Bacillota</taxon>
        <taxon>Clostridia</taxon>
        <taxon>Eubacteriales</taxon>
        <taxon>Clostridiales Family XVII. Incertae Sedis</taxon>
        <taxon>Sulfobacillus</taxon>
    </lineage>
</organism>
<keyword evidence="1" id="KW-0812">Transmembrane</keyword>
<dbReference type="InterPro" id="IPR045155">
    <property type="entry name" value="Beta-lactam_cat"/>
</dbReference>
<dbReference type="Gene3D" id="3.40.710.10">
    <property type="entry name" value="DD-peptidase/beta-lactamase superfamily"/>
    <property type="match status" value="1"/>
</dbReference>
<sequence>MVIMGPSRSPVRKRRKRKFVGWLMAGTIMGFVLLSGIGGYWMAQNAKEDSALFMEVATTLHHDQKLGVPTSQLTAIDRKLFDIRNTSFVFLPSRFFGSAAGVPQKLHSLQTQASRLPASDLHKARQLAVQWGRKMIAEQGAFAVLNAAQISQKVESLSGLGPLRAQIRLWETQYNSWRHALESLASLGGGLSHDQPKRVLAAAHNLKIRLATRGQYWQGVAPAESALSRTQKYLHESPPQELSQYASVMASLTQADQGLQPPTNTQLLNILGSISQGLKNNQPLDIVEGLSTLKARLKGANSQWTGYSQAQSAANSTSAYLGTSVLNQINQHQQTLTSLNSALEGLKAPVPIIPTTLGNPFGPAFQQYLDTRQSQVSVAVYNANTGATYTFNPGVSFDTASIVKATIMATLLWQSQKSGTPLTPSEKSIMVPMIEDSSNSAATALWDQAGRAQGIGAFLAVAGMDQTTPGRNGYWGLTQTTTTDQVTLLKLLSYPNQILSAASQSYAANLMTHVVGWEAWGVSSGPTPGTIVALKNGWLPIGSQGWEINSIGHISGNGRNYVVAILSRNNPSEAYGIQTLDEVSQYIWNSQ</sequence>
<dbReference type="Proteomes" id="UP000242699">
    <property type="component" value="Unassembled WGS sequence"/>
</dbReference>
<feature type="transmembrane region" description="Helical" evidence="1">
    <location>
        <begin position="20"/>
        <end position="43"/>
    </location>
</feature>
<accession>A0A2T2WUE7</accession>
<dbReference type="GO" id="GO:0008800">
    <property type="term" value="F:beta-lactamase activity"/>
    <property type="evidence" value="ECO:0007669"/>
    <property type="project" value="InterPro"/>
</dbReference>
<reference evidence="3 4" key="1">
    <citation type="journal article" date="2014" name="BMC Genomics">
        <title>Comparison of environmental and isolate Sulfobacillus genomes reveals diverse carbon, sulfur, nitrogen, and hydrogen metabolisms.</title>
        <authorList>
            <person name="Justice N.B."/>
            <person name="Norman A."/>
            <person name="Brown C.T."/>
            <person name="Singh A."/>
            <person name="Thomas B.C."/>
            <person name="Banfield J.F."/>
        </authorList>
    </citation>
    <scope>NUCLEOTIDE SEQUENCE [LARGE SCALE GENOMIC DNA]</scope>
    <source>
        <strain evidence="3">AMDSBA1</strain>
    </source>
</reference>
<dbReference type="InterPro" id="IPR012338">
    <property type="entry name" value="Beta-lactam/transpept-like"/>
</dbReference>
<dbReference type="SUPFAM" id="SSF56601">
    <property type="entry name" value="beta-lactamase/transpeptidase-like"/>
    <property type="match status" value="1"/>
</dbReference>
<evidence type="ECO:0000313" key="3">
    <source>
        <dbReference type="EMBL" id="PSR25843.1"/>
    </source>
</evidence>
<evidence type="ECO:0000313" key="4">
    <source>
        <dbReference type="Proteomes" id="UP000242699"/>
    </source>
</evidence>
<dbReference type="Pfam" id="PF13354">
    <property type="entry name" value="Beta-lactamase2"/>
    <property type="match status" value="1"/>
</dbReference>
<dbReference type="GO" id="GO:0046677">
    <property type="term" value="P:response to antibiotic"/>
    <property type="evidence" value="ECO:0007669"/>
    <property type="project" value="InterPro"/>
</dbReference>
<feature type="domain" description="Beta-lactamase class A catalytic" evidence="2">
    <location>
        <begin position="432"/>
        <end position="566"/>
    </location>
</feature>
<keyword evidence="1" id="KW-0472">Membrane</keyword>
<keyword evidence="1" id="KW-1133">Transmembrane helix</keyword>
<dbReference type="AlphaFoldDB" id="A0A2T2WUE7"/>
<evidence type="ECO:0000256" key="1">
    <source>
        <dbReference type="SAM" id="Phobius"/>
    </source>
</evidence>
<dbReference type="EMBL" id="PXYT01000049">
    <property type="protein sequence ID" value="PSR25843.1"/>
    <property type="molecule type" value="Genomic_DNA"/>
</dbReference>
<comment type="caution">
    <text evidence="3">The sequence shown here is derived from an EMBL/GenBank/DDBJ whole genome shotgun (WGS) entry which is preliminary data.</text>
</comment>
<name>A0A2T2WUE7_9FIRM</name>
<evidence type="ECO:0000259" key="2">
    <source>
        <dbReference type="Pfam" id="PF13354"/>
    </source>
</evidence>
<gene>
    <name evidence="3" type="ORF">C7B43_15950</name>
</gene>
<dbReference type="PANTHER" id="PTHR35333">
    <property type="entry name" value="BETA-LACTAMASE"/>
    <property type="match status" value="1"/>
</dbReference>
<proteinExistence type="predicted"/>
<dbReference type="InterPro" id="IPR000871">
    <property type="entry name" value="Beta-lactam_class-A"/>
</dbReference>
<protein>
    <recommendedName>
        <fullName evidence="2">Beta-lactamase class A catalytic domain-containing protein</fullName>
    </recommendedName>
</protein>
<dbReference type="PANTHER" id="PTHR35333:SF3">
    <property type="entry name" value="BETA-LACTAMASE-TYPE TRANSPEPTIDASE FOLD CONTAINING PROTEIN"/>
    <property type="match status" value="1"/>
</dbReference>